<gene>
    <name evidence="2" type="ORF">FSB_LOCUS49635</name>
</gene>
<proteinExistence type="predicted"/>
<dbReference type="Pfam" id="PF07734">
    <property type="entry name" value="FBA_1"/>
    <property type="match status" value="1"/>
</dbReference>
<dbReference type="EMBL" id="OIVN01005282">
    <property type="protein sequence ID" value="SPD21753.1"/>
    <property type="molecule type" value="Genomic_DNA"/>
</dbReference>
<evidence type="ECO:0000313" key="2">
    <source>
        <dbReference type="EMBL" id="SPD21753.1"/>
    </source>
</evidence>
<organism evidence="2">
    <name type="scientific">Fagus sylvatica</name>
    <name type="common">Beechnut</name>
    <dbReference type="NCBI Taxonomy" id="28930"/>
    <lineage>
        <taxon>Eukaryota</taxon>
        <taxon>Viridiplantae</taxon>
        <taxon>Streptophyta</taxon>
        <taxon>Embryophyta</taxon>
        <taxon>Tracheophyta</taxon>
        <taxon>Spermatophyta</taxon>
        <taxon>Magnoliopsida</taxon>
        <taxon>eudicotyledons</taxon>
        <taxon>Gunneridae</taxon>
        <taxon>Pentapetalae</taxon>
        <taxon>rosids</taxon>
        <taxon>fabids</taxon>
        <taxon>Fagales</taxon>
        <taxon>Fagaceae</taxon>
        <taxon>Fagus</taxon>
    </lineage>
</organism>
<dbReference type="SMART" id="SM00256">
    <property type="entry name" value="FBOX"/>
    <property type="match status" value="1"/>
</dbReference>
<dbReference type="Pfam" id="PF00646">
    <property type="entry name" value="F-box"/>
    <property type="match status" value="1"/>
</dbReference>
<dbReference type="InterPro" id="IPR006527">
    <property type="entry name" value="F-box-assoc_dom_typ1"/>
</dbReference>
<dbReference type="SUPFAM" id="SSF81383">
    <property type="entry name" value="F-box domain"/>
    <property type="match status" value="1"/>
</dbReference>
<accession>A0A2N9ICE4</accession>
<sequence>MSSKNVSWDYLPGEIVTNILLLLPVKSILTCICVCKTWKSIIQNNTFVSSHLHSIINNNNHNHHLMFRIWSKSKQLYVLHNDDDDDNFTQHTTFDFPFNGPGLKGMYTCNGLVCLSDFVYKFFLWNPCVKKCMELPSPNVTYKTHVWFKASIGFGFDAKNNDFKVVRVVSPRHNADNADIQKDRPEVEVYSLSTGEWRMVTASLPPICLVKHCENQVYVNGAIHWLAFRRDDDYKKLHFVLVFDLGDEVFWEIPLPEIPESTHGGICELHAIYGNSIALLQRKSYFVSLNIWVMKEYGVVSSWTKVFAIVEQDVEPWPIGFRRNGQVVLKLKSGGLVSQDLESQERKDLRITSGWISAFVDSYVESLVLLDKPANSSAVTY</sequence>
<dbReference type="InterPro" id="IPR001810">
    <property type="entry name" value="F-box_dom"/>
</dbReference>
<dbReference type="PROSITE" id="PS50181">
    <property type="entry name" value="FBOX"/>
    <property type="match status" value="1"/>
</dbReference>
<dbReference type="NCBIfam" id="TIGR01640">
    <property type="entry name" value="F_box_assoc_1"/>
    <property type="match status" value="1"/>
</dbReference>
<evidence type="ECO:0000259" key="1">
    <source>
        <dbReference type="PROSITE" id="PS50181"/>
    </source>
</evidence>
<dbReference type="PANTHER" id="PTHR31672">
    <property type="entry name" value="BNACNNG10540D PROTEIN"/>
    <property type="match status" value="1"/>
</dbReference>
<dbReference type="Gene3D" id="1.20.1280.50">
    <property type="match status" value="1"/>
</dbReference>
<dbReference type="AlphaFoldDB" id="A0A2N9ICE4"/>
<reference evidence="2" key="1">
    <citation type="submission" date="2018-02" db="EMBL/GenBank/DDBJ databases">
        <authorList>
            <person name="Cohen D.B."/>
            <person name="Kent A.D."/>
        </authorList>
    </citation>
    <scope>NUCLEOTIDE SEQUENCE</scope>
</reference>
<protein>
    <recommendedName>
        <fullName evidence="1">F-box domain-containing protein</fullName>
    </recommendedName>
</protein>
<name>A0A2N9ICE4_FAGSY</name>
<dbReference type="PANTHER" id="PTHR31672:SF13">
    <property type="entry name" value="F-BOX PROTEIN CPR30-LIKE"/>
    <property type="match status" value="1"/>
</dbReference>
<dbReference type="InterPro" id="IPR036047">
    <property type="entry name" value="F-box-like_dom_sf"/>
</dbReference>
<feature type="domain" description="F-box" evidence="1">
    <location>
        <begin position="5"/>
        <end position="51"/>
    </location>
</feature>
<dbReference type="InterPro" id="IPR017451">
    <property type="entry name" value="F-box-assoc_interact_dom"/>
</dbReference>
<dbReference type="InterPro" id="IPR050796">
    <property type="entry name" value="SCF_F-box_component"/>
</dbReference>